<dbReference type="WBParaSite" id="maker-uti_cns_0017239-snap-gene-0.4-mRNA-1">
    <property type="protein sequence ID" value="maker-uti_cns_0017239-snap-gene-0.4-mRNA-1"/>
    <property type="gene ID" value="maker-uti_cns_0017239-snap-gene-0.4"/>
</dbReference>
<dbReference type="InterPro" id="IPR013122">
    <property type="entry name" value="PKD1_2_channel"/>
</dbReference>
<evidence type="ECO:0000256" key="3">
    <source>
        <dbReference type="ARBA" id="ARBA00022692"/>
    </source>
</evidence>
<evidence type="ECO:0000313" key="11">
    <source>
        <dbReference type="Proteomes" id="UP000095280"/>
    </source>
</evidence>
<evidence type="ECO:0000256" key="2">
    <source>
        <dbReference type="ARBA" id="ARBA00007200"/>
    </source>
</evidence>
<evidence type="ECO:0000256" key="4">
    <source>
        <dbReference type="ARBA" id="ARBA00022729"/>
    </source>
</evidence>
<dbReference type="InterPro" id="IPR001024">
    <property type="entry name" value="PLAT/LH2_dom"/>
</dbReference>
<dbReference type="InterPro" id="IPR051223">
    <property type="entry name" value="Polycystin"/>
</dbReference>
<reference evidence="12" key="1">
    <citation type="submission" date="2016-11" db="UniProtKB">
        <authorList>
            <consortium name="WormBaseParasite"/>
        </authorList>
    </citation>
    <scope>IDENTIFICATION</scope>
</reference>
<evidence type="ECO:0000256" key="9">
    <source>
        <dbReference type="SAM" id="Phobius"/>
    </source>
</evidence>
<dbReference type="AlphaFoldDB" id="A0A1I8IV55"/>
<feature type="transmembrane region" description="Helical" evidence="9">
    <location>
        <begin position="757"/>
        <end position="781"/>
    </location>
</feature>
<dbReference type="InterPro" id="IPR046791">
    <property type="entry name" value="Polycystin_dom"/>
</dbReference>
<protein>
    <submittedName>
        <fullName evidence="12">PLAT domain-containing protein</fullName>
    </submittedName>
</protein>
<dbReference type="PANTHER" id="PTHR10877">
    <property type="entry name" value="POLYCYSTIN FAMILY MEMBER"/>
    <property type="match status" value="1"/>
</dbReference>
<feature type="transmembrane region" description="Helical" evidence="9">
    <location>
        <begin position="210"/>
        <end position="229"/>
    </location>
</feature>
<accession>A0A1I8IV55</accession>
<comment type="subcellular location">
    <subcellularLocation>
        <location evidence="1">Membrane</location>
        <topology evidence="1">Multi-pass membrane protein</topology>
    </subcellularLocation>
</comment>
<dbReference type="Gene3D" id="2.60.60.20">
    <property type="entry name" value="PLAT/LH2 domain"/>
    <property type="match status" value="1"/>
</dbReference>
<feature type="transmembrane region" description="Helical" evidence="9">
    <location>
        <begin position="715"/>
        <end position="736"/>
    </location>
</feature>
<feature type="transmembrane region" description="Helical" evidence="9">
    <location>
        <begin position="515"/>
        <end position="537"/>
    </location>
</feature>
<organism evidence="11 12">
    <name type="scientific">Macrostomum lignano</name>
    <dbReference type="NCBI Taxonomy" id="282301"/>
    <lineage>
        <taxon>Eukaryota</taxon>
        <taxon>Metazoa</taxon>
        <taxon>Spiralia</taxon>
        <taxon>Lophotrochozoa</taxon>
        <taxon>Platyhelminthes</taxon>
        <taxon>Rhabditophora</taxon>
        <taxon>Macrostomorpha</taxon>
        <taxon>Macrostomida</taxon>
        <taxon>Macrostomidae</taxon>
        <taxon>Macrostomum</taxon>
    </lineage>
</organism>
<dbReference type="InterPro" id="IPR036392">
    <property type="entry name" value="PLAT/LH2_dom_sf"/>
</dbReference>
<comment type="caution">
    <text evidence="7">Lacks conserved residue(s) required for the propagation of feature annotation.</text>
</comment>
<dbReference type="Pfam" id="PF08016">
    <property type="entry name" value="PKD_channel"/>
    <property type="match status" value="1"/>
</dbReference>
<dbReference type="GO" id="GO:0050982">
    <property type="term" value="P:detection of mechanical stimulus"/>
    <property type="evidence" value="ECO:0007669"/>
    <property type="project" value="TreeGrafter"/>
</dbReference>
<name>A0A1I8IV55_9PLAT</name>
<keyword evidence="3 9" id="KW-0812">Transmembrane</keyword>
<evidence type="ECO:0000256" key="1">
    <source>
        <dbReference type="ARBA" id="ARBA00004141"/>
    </source>
</evidence>
<comment type="similarity">
    <text evidence="2">Belongs to the polycystin family.</text>
</comment>
<feature type="transmembrane region" description="Helical" evidence="9">
    <location>
        <begin position="400"/>
        <end position="425"/>
    </location>
</feature>
<keyword evidence="6 9" id="KW-0472">Membrane</keyword>
<evidence type="ECO:0000313" key="12">
    <source>
        <dbReference type="WBParaSite" id="maker-uti_cns_0017239-snap-gene-0.4-mRNA-1"/>
    </source>
</evidence>
<feature type="transmembrane region" description="Helical" evidence="9">
    <location>
        <begin position="844"/>
        <end position="863"/>
    </location>
</feature>
<dbReference type="Proteomes" id="UP000095280">
    <property type="component" value="Unplaced"/>
</dbReference>
<feature type="transmembrane region" description="Helical" evidence="9">
    <location>
        <begin position="801"/>
        <end position="823"/>
    </location>
</feature>
<keyword evidence="11" id="KW-1185">Reference proteome</keyword>
<feature type="domain" description="PLAT" evidence="10">
    <location>
        <begin position="254"/>
        <end position="372"/>
    </location>
</feature>
<dbReference type="GO" id="GO:0016020">
    <property type="term" value="C:membrane"/>
    <property type="evidence" value="ECO:0007669"/>
    <property type="project" value="UniProtKB-SubCell"/>
</dbReference>
<evidence type="ECO:0000256" key="8">
    <source>
        <dbReference type="SAM" id="MobiDB-lite"/>
    </source>
</evidence>
<evidence type="ECO:0000256" key="6">
    <source>
        <dbReference type="ARBA" id="ARBA00023136"/>
    </source>
</evidence>
<feature type="region of interest" description="Disordered" evidence="8">
    <location>
        <begin position="436"/>
        <end position="465"/>
    </location>
</feature>
<proteinExistence type="inferred from homology"/>
<evidence type="ECO:0000256" key="7">
    <source>
        <dbReference type="PROSITE-ProRule" id="PRU00152"/>
    </source>
</evidence>
<keyword evidence="4" id="KW-0732">Signal</keyword>
<evidence type="ECO:0000259" key="10">
    <source>
        <dbReference type="PROSITE" id="PS50095"/>
    </source>
</evidence>
<dbReference type="Pfam" id="PF01477">
    <property type="entry name" value="PLAT"/>
    <property type="match status" value="1"/>
</dbReference>
<keyword evidence="5 9" id="KW-1133">Transmembrane helix</keyword>
<dbReference type="SUPFAM" id="SSF49723">
    <property type="entry name" value="Lipase/lipooxygenase domain (PLAT/LH2 domain)"/>
    <property type="match status" value="1"/>
</dbReference>
<dbReference type="GO" id="GO:0005262">
    <property type="term" value="F:calcium channel activity"/>
    <property type="evidence" value="ECO:0007669"/>
    <property type="project" value="TreeGrafter"/>
</dbReference>
<feature type="transmembrane region" description="Helical" evidence="9">
    <location>
        <begin position="558"/>
        <end position="580"/>
    </location>
</feature>
<evidence type="ECO:0000256" key="5">
    <source>
        <dbReference type="ARBA" id="ARBA00022989"/>
    </source>
</evidence>
<dbReference type="PROSITE" id="PS50095">
    <property type="entry name" value="PLAT"/>
    <property type="match status" value="1"/>
</dbReference>
<dbReference type="PANTHER" id="PTHR10877:SF194">
    <property type="entry name" value="LOCATION OF VULVA DEFECTIVE 1"/>
    <property type="match status" value="1"/>
</dbReference>
<feature type="transmembrane region" description="Helical" evidence="9">
    <location>
        <begin position="483"/>
        <end position="503"/>
    </location>
</feature>
<sequence length="872" mass="97947">VQRGRSVRQCNITFMMSAADPYHWSQSESKVTNVFPSWPIARMQLFTTFHHPMADQAVSFLFSTYEMQLAGAQVPLLRVAKTPTDKWLMMYHSFNATGEVVQLVIQPMLDISSKSEEARLLKGLVWLTDLQQLHLAVSSGNLHSTVLRMGQRVDEWRLLDSAKCQTAVARPAFKVNLFGSIGAGISFVPNTIDFGELFENWQGKLSESRAVLSVVIVLWVLFIPLAVLLRRMDLRDAQKFQFLPLKDEREQKGFVYKIEVFNGSKRGYEVPVGVFISVKGLNASELLRTLDDGERRNFESGGVDNFLMTTKAHLGDIRSICLTFDKTESGAGRWYVSRLIVTDCTNDNKYIFVIEDWLSPGIDSAVNCASSLDLKSQRTSYEVADSSSEAFRIGPVKVSYGSLITSILGALTVLPVSMATVLLFLKSKRQPQHIEAAQRYRPQSSRSRRVINSDAATTEDETEAEEEEKTWISKFSLPHWCQYVGWVLLVLSVLTAGVFIVFYAMDWGKEKSEGWLTVLLLQPLKVLAVGLVLALLMRKDYDSMDAHSVRVREIHDGRAISIGLNLAYLFLLYCVCYGSMDPVVFHLNNGLKMRLTVNQPSPQFSLDKVQKWEDIHTWLNHTVLPNLYPTVAANGQPLSEAEQKFIHLRWCWLSVGSREAETAQAVLLECSLFYPDTNFFTSVSILTELPPFGGALSSASLRSTSLYRYIGASGALRLCAELLAAAITLVLLLLQLRSCWLQGFSKHFSNPWNVSHLLTNLTMIAGLVFLLLRSFATVAALESMQNSNSGNLETVMFFDESFYYCLGIAMFLVQIGFLNLVRYSRSLAHLSGTLRNSLSELRSFFWVFLVIFLAFAFIANLVLGPWTESTAV</sequence>
<dbReference type="Pfam" id="PF20519">
    <property type="entry name" value="Polycystin_dom"/>
    <property type="match status" value="1"/>
</dbReference>